<organism evidence="2 3">
    <name type="scientific">Holothuria leucospilota</name>
    <name type="common">Black long sea cucumber</name>
    <name type="synonym">Mertensiothuria leucospilota</name>
    <dbReference type="NCBI Taxonomy" id="206669"/>
    <lineage>
        <taxon>Eukaryota</taxon>
        <taxon>Metazoa</taxon>
        <taxon>Echinodermata</taxon>
        <taxon>Eleutherozoa</taxon>
        <taxon>Echinozoa</taxon>
        <taxon>Holothuroidea</taxon>
        <taxon>Aspidochirotacea</taxon>
        <taxon>Aspidochirotida</taxon>
        <taxon>Holothuriidae</taxon>
        <taxon>Holothuria</taxon>
    </lineage>
</organism>
<feature type="signal peptide" evidence="1">
    <location>
        <begin position="1"/>
        <end position="23"/>
    </location>
</feature>
<dbReference type="EMBL" id="JAIZAY010000007">
    <property type="protein sequence ID" value="KAJ8039602.1"/>
    <property type="molecule type" value="Genomic_DNA"/>
</dbReference>
<protein>
    <recommendedName>
        <fullName evidence="4">Ig-like domain-containing protein</fullName>
    </recommendedName>
</protein>
<keyword evidence="3" id="KW-1185">Reference proteome</keyword>
<dbReference type="Proteomes" id="UP001152320">
    <property type="component" value="Chromosome 7"/>
</dbReference>
<evidence type="ECO:0000256" key="1">
    <source>
        <dbReference type="SAM" id="SignalP"/>
    </source>
</evidence>
<reference evidence="2" key="1">
    <citation type="submission" date="2021-10" db="EMBL/GenBank/DDBJ databases">
        <title>Tropical sea cucumber genome reveals ecological adaptation and Cuvierian tubules defense mechanism.</title>
        <authorList>
            <person name="Chen T."/>
        </authorList>
    </citation>
    <scope>NUCLEOTIDE SEQUENCE</scope>
    <source>
        <strain evidence="2">Nanhai2018</strain>
        <tissue evidence="2">Muscle</tissue>
    </source>
</reference>
<dbReference type="OrthoDB" id="10640164at2759"/>
<gene>
    <name evidence="2" type="ORF">HOLleu_17377</name>
</gene>
<evidence type="ECO:0000313" key="3">
    <source>
        <dbReference type="Proteomes" id="UP001152320"/>
    </source>
</evidence>
<sequence length="342" mass="38114">MKEFRTLGLCLLFSLVILHETQQYDSHLGVIVNIDVDGRDVVKTGIREYTFADSNYEVTIKCSALISSAANIFLLNSTGQPIISNVSSTNGIAVVTETLRQPEGKYYCLLNIPIWSLNDSYSELVMSSEVDIIRESVLPLYASSVGNSGYVGERAFLYFTKVGRLVYSCNDEESSKKETEIFIDENFPEETCVCYYSEPFFQCSVLRLSVYPFLNINIFAENVTLDSSVMEFSCNSTPPRLMYWKVFGSHGNLFDFDNIDHSISVNITVNITQSPGKTTLRIWETFPGSNGIHTVMCSTYADTDKRVVASLRTTTPSAGSSEVQASTEQGYEMKTGTLNVMS</sequence>
<comment type="caution">
    <text evidence="2">The sequence shown here is derived from an EMBL/GenBank/DDBJ whole genome shotgun (WGS) entry which is preliminary data.</text>
</comment>
<accession>A0A9Q1C6L3</accession>
<keyword evidence="1" id="KW-0732">Signal</keyword>
<evidence type="ECO:0000313" key="2">
    <source>
        <dbReference type="EMBL" id="KAJ8039602.1"/>
    </source>
</evidence>
<proteinExistence type="predicted"/>
<name>A0A9Q1C6L3_HOLLE</name>
<dbReference type="AlphaFoldDB" id="A0A9Q1C6L3"/>
<evidence type="ECO:0008006" key="4">
    <source>
        <dbReference type="Google" id="ProtNLM"/>
    </source>
</evidence>
<feature type="chain" id="PRO_5040220408" description="Ig-like domain-containing protein" evidence="1">
    <location>
        <begin position="24"/>
        <end position="342"/>
    </location>
</feature>